<organism evidence="17 18">
    <name type="scientific">Anopheles christyi</name>
    <dbReference type="NCBI Taxonomy" id="43041"/>
    <lineage>
        <taxon>Eukaryota</taxon>
        <taxon>Metazoa</taxon>
        <taxon>Ecdysozoa</taxon>
        <taxon>Arthropoda</taxon>
        <taxon>Hexapoda</taxon>
        <taxon>Insecta</taxon>
        <taxon>Pterygota</taxon>
        <taxon>Neoptera</taxon>
        <taxon>Endopterygota</taxon>
        <taxon>Diptera</taxon>
        <taxon>Nematocera</taxon>
        <taxon>Culicoidea</taxon>
        <taxon>Culicidae</taxon>
        <taxon>Anophelinae</taxon>
        <taxon>Anopheles</taxon>
    </lineage>
</organism>
<reference evidence="18" key="1">
    <citation type="submission" date="2013-03" db="EMBL/GenBank/DDBJ databases">
        <title>The Genome Sequence of Anopheles christyi ACHKN1017.</title>
        <authorList>
            <consortium name="The Broad Institute Genomics Platform"/>
            <person name="Neafsey D.E."/>
            <person name="Besansky N."/>
            <person name="Walker B."/>
            <person name="Young S.K."/>
            <person name="Zeng Q."/>
            <person name="Gargeya S."/>
            <person name="Fitzgerald M."/>
            <person name="Haas B."/>
            <person name="Abouelleil A."/>
            <person name="Allen A.W."/>
            <person name="Alvarado L."/>
            <person name="Arachchi H.M."/>
            <person name="Berlin A.M."/>
            <person name="Chapman S.B."/>
            <person name="Gainer-Dewar J."/>
            <person name="Goldberg J."/>
            <person name="Griggs A."/>
            <person name="Gujja S."/>
            <person name="Hansen M."/>
            <person name="Howarth C."/>
            <person name="Imamovic A."/>
            <person name="Ireland A."/>
            <person name="Larimer J."/>
            <person name="McCowan C."/>
            <person name="Murphy C."/>
            <person name="Pearson M."/>
            <person name="Poon T.W."/>
            <person name="Priest M."/>
            <person name="Roberts A."/>
            <person name="Saif S."/>
            <person name="Shea T."/>
            <person name="Sisk P."/>
            <person name="Sykes S."/>
            <person name="Wortman J."/>
            <person name="Nusbaum C."/>
            <person name="Birren B."/>
        </authorList>
    </citation>
    <scope>NUCLEOTIDE SEQUENCE [LARGE SCALE GENOMIC DNA]</scope>
    <source>
        <strain evidence="18">ACHKN1017</strain>
    </source>
</reference>
<dbReference type="InterPro" id="IPR001223">
    <property type="entry name" value="Glyco_hydro18_cat"/>
</dbReference>
<evidence type="ECO:0000256" key="9">
    <source>
        <dbReference type="ARBA" id="ARBA00023277"/>
    </source>
</evidence>
<evidence type="ECO:0000256" key="13">
    <source>
        <dbReference type="SAM" id="MobiDB-lite"/>
    </source>
</evidence>
<dbReference type="EC" id="3.2.1.14" evidence="3"/>
<evidence type="ECO:0000256" key="1">
    <source>
        <dbReference type="ARBA" id="ARBA00000822"/>
    </source>
</evidence>
<dbReference type="Pfam" id="PF01607">
    <property type="entry name" value="CBM_14"/>
    <property type="match status" value="1"/>
</dbReference>
<dbReference type="FunFam" id="2.170.140.10:FF:000004">
    <property type="entry name" value="Chitinase 5"/>
    <property type="match status" value="1"/>
</dbReference>
<dbReference type="InterPro" id="IPR017853">
    <property type="entry name" value="GH"/>
</dbReference>
<dbReference type="VEuPathDB" id="VectorBase:ACHR001369"/>
<dbReference type="SUPFAM" id="SSF51445">
    <property type="entry name" value="(Trans)glycosidases"/>
    <property type="match status" value="5"/>
</dbReference>
<dbReference type="SMART" id="SM00494">
    <property type="entry name" value="ChtBD2"/>
    <property type="match status" value="1"/>
</dbReference>
<dbReference type="STRING" id="43041.A0A182JS87"/>
<feature type="domain" description="GH18" evidence="16">
    <location>
        <begin position="1390"/>
        <end position="1760"/>
    </location>
</feature>
<evidence type="ECO:0000256" key="11">
    <source>
        <dbReference type="ARBA" id="ARBA00023326"/>
    </source>
</evidence>
<dbReference type="InterPro" id="IPR002557">
    <property type="entry name" value="Chitin-bd_dom"/>
</dbReference>
<dbReference type="PANTHER" id="PTHR11177:SF144">
    <property type="entry name" value="CHITINASE 5"/>
    <property type="match status" value="1"/>
</dbReference>
<dbReference type="Gene3D" id="3.10.50.10">
    <property type="match status" value="5"/>
</dbReference>
<comment type="similarity">
    <text evidence="2">Belongs to the glycosyl hydrolase 18 family. Chitinase class II subfamily.</text>
</comment>
<dbReference type="InterPro" id="IPR011583">
    <property type="entry name" value="Chitinase_II/V-like_cat"/>
</dbReference>
<feature type="domain" description="GH18" evidence="16">
    <location>
        <begin position="599"/>
        <end position="969"/>
    </location>
</feature>
<dbReference type="PANTHER" id="PTHR11177">
    <property type="entry name" value="CHITINASE"/>
    <property type="match status" value="1"/>
</dbReference>
<dbReference type="Proteomes" id="UP000075881">
    <property type="component" value="Unassembled WGS sequence"/>
</dbReference>
<keyword evidence="9" id="KW-0119">Carbohydrate metabolism</keyword>
<dbReference type="PROSITE" id="PS50940">
    <property type="entry name" value="CHIT_BIND_II"/>
    <property type="match status" value="1"/>
</dbReference>
<evidence type="ECO:0000256" key="14">
    <source>
        <dbReference type="SAM" id="SignalP"/>
    </source>
</evidence>
<evidence type="ECO:0000256" key="6">
    <source>
        <dbReference type="ARBA" id="ARBA00022801"/>
    </source>
</evidence>
<dbReference type="PROSITE" id="PS01095">
    <property type="entry name" value="GH18_1"/>
    <property type="match status" value="1"/>
</dbReference>
<feature type="domain" description="GH18" evidence="16">
    <location>
        <begin position="1776"/>
        <end position="2147"/>
    </location>
</feature>
<feature type="domain" description="Chitin-binding type-2" evidence="15">
    <location>
        <begin position="511"/>
        <end position="568"/>
    </location>
</feature>
<dbReference type="SMART" id="SM00636">
    <property type="entry name" value="Glyco_18"/>
    <property type="match status" value="5"/>
</dbReference>
<dbReference type="InterPro" id="IPR036508">
    <property type="entry name" value="Chitin-bd_dom_sf"/>
</dbReference>
<dbReference type="GO" id="GO:0005576">
    <property type="term" value="C:extracellular region"/>
    <property type="evidence" value="ECO:0007669"/>
    <property type="project" value="InterPro"/>
</dbReference>
<dbReference type="GO" id="GO:0006032">
    <property type="term" value="P:chitin catabolic process"/>
    <property type="evidence" value="ECO:0007669"/>
    <property type="project" value="UniProtKB-KW"/>
</dbReference>
<keyword evidence="4" id="KW-0147">Chitin-binding</keyword>
<dbReference type="PROSITE" id="PS51910">
    <property type="entry name" value="GH18_2"/>
    <property type="match status" value="5"/>
</dbReference>
<keyword evidence="11" id="KW-0624">Polysaccharide degradation</keyword>
<dbReference type="GO" id="GO:0008843">
    <property type="term" value="F:endochitinase activity"/>
    <property type="evidence" value="ECO:0007669"/>
    <property type="project" value="UniProtKB-EC"/>
</dbReference>
<evidence type="ECO:0000256" key="3">
    <source>
        <dbReference type="ARBA" id="ARBA00012729"/>
    </source>
</evidence>
<dbReference type="EnsemblMetazoa" id="ACHR001369-RA">
    <property type="protein sequence ID" value="ACHR001369-PA"/>
    <property type="gene ID" value="ACHR001369"/>
</dbReference>
<name>A0A182JS87_9DIPT</name>
<keyword evidence="7" id="KW-0146">Chitin degradation</keyword>
<evidence type="ECO:0000259" key="16">
    <source>
        <dbReference type="PROSITE" id="PS51910"/>
    </source>
</evidence>
<accession>A0A182JS87</accession>
<dbReference type="Gene3D" id="3.20.20.80">
    <property type="entry name" value="Glycosidases"/>
    <property type="match status" value="5"/>
</dbReference>
<protein>
    <recommendedName>
        <fullName evidence="3">chitinase</fullName>
        <ecNumber evidence="3">3.2.1.14</ecNumber>
    </recommendedName>
</protein>
<evidence type="ECO:0000256" key="2">
    <source>
        <dbReference type="ARBA" id="ARBA00009121"/>
    </source>
</evidence>
<sequence>MVQNGADKPSGAMLGQSRTVVLCLLAVLPLLAAQGQKARIVCYFSNWAIYRPDVGRYTIDDIPAEMCTHIIYSFIGVDDSNYQVLVIDPENDLEQNGFRNFTDLRERFPHAKYQIAVGGWAEGGKKYSQMVAVRERRQSFIASVVQFMKVYNFDGFDLDWEYPGAADRGGSFGDKDKFFYFVEELRRAFDREGRGWEITMAVPVANFRLQEGYHVPELCENLDAIHCMTYDLRGNWAGFADVHSPLYKRPHDQWAYEKLNVNDGVQLWVNYGCPPNKLVVGVPFYGRTFTLSASTTNPTLGSYINKEAGGGDPGPYTNATGFLAYYEICTEVQDEAKGWTNKWDEVGLCPYTYKGTQFVGYEDEKSLQHKMDWIKQKGYAGAMTWAIDMDDFHGLCGAENALMKVLYDGMKDYVVPEPTVTTTPRPEWNRPPSTMSSDGDQTSPRPATTTTYKPKPTSTATTSTTTRRTTTRTTTTRKPTTILPPASPDTDSEEDREPSMPVAPEREDESEIDCSGYKDFVPSNDCTKYYRCVHGQPVQFVCKPGTVFHTALNVCDWPENADRPECRTKAKLIETPTAYDYGLKPFTVDVDRAQQQCQGRLICHYTTWSQGRANPYSYRIEDIPGELCTHVVYNFVGVDSEEYELAMLQREIDIVQNGFGRFIDLKQRFPDLKMHVAVGGWDHGGARFSRMAAFRNRRKKFIDSVVKFMARYEFDGIELVWLYPGSVERGGTNNDKDNFVYLVEELKTAFLRARQPWEVAIQVPADYTRVEVGYDQSLLCESADFVHIAGYDLRGSWTGFADVHSPMNDRPHDQGIYRGLNVQAGVESWLKSGCSPNRVVLGVPFLGRTYTLRTSQQNGLGSPATGPGPKGQHTYTEGYLGYFEICQKLKEQRNWRTVWDGIGQCPYAYRGNQWIGYENEQSLKEKVEFVKSKELAGIYAFSLDLDDYRGKCGEPHPLMSTLASLLKKDHHSEIGFAFERALSIITALLWAAATLQCAAKPQRLICYYTNWSHARPNEHSYELEDIPGDLCTHVAYTFLGVDEANSRIVSLKPEYDEEQQGLERFRDLKVRYAHLRLIVSVGGWIHGGGAFSKMVSTRSTRLQFVASAVQFMERYQLDGFELVWLWPGATERGGKREDKENFYYLVSDLRDAFQRVGKDWEVSVQVPVDRARIAVGYQQEWLCQAANYLHLAGYDLRGPWTGYADVHSVLQRRTHDRHYYYTFNIEDGIASWLGKGCRPDQLVLGLPLYGRSYALKNETIVPSPGAAEVNGPGDKGTITNDPGLLGYFELCEMLKEQNWTLGWDGVATGTWIGYESEESLATKASWVAAKGLGGIYAYTLDLDDYRGHCGEPHSLLRNMMRPLKLKVVHLLRLVLLVLTPFTTLCAGEESRLVCYFTNWSTDRAGEYAFNVNDIPVELCTHVTYTFAAVDEHTFELRPTDGKYDILQQGYEKFANLKQTNPDLKLSLAVGGWAHGAEPFQKMAATLNGREVFIDSVVEFLNRYNFDAIEIVWLWPGSPDRGGTTSDKDNFYLLIAELKSAFREAGQDSWEVIVQVPLDRYRLDLGYHQSQLCRVADYVYITGYDLRGSWNGFTDVHSPMNNRPFDTGALKDLNVKGGVQQWIRSGCPANKIVLGVPLFGRTYTLQNGDEHGLAAPTSGPGNPGPHTMEGGYRAYFEICTEQKQSAWTIDWDVRGQCPYAYKDDQWVGFENSISLVEKANYAKYQGLAGVYAFSLDLDDYRGKCGAPYPLLTALRNAYKPKKLCAPGDDFAAFPAETRFVCHYTTWSRDRPDEGSFQINDIPGHLCSHVVYNFLGVNETSYQLELMQPEYDIGEQALERFAALKDKFPHLKLLIAVGGWAHGGARFSEMAKFRNRRNQFIGSVIKFLHQYRLDGIELVWLYPGNFDRGGVVEDKDTFLYLVSELAKVIREEKKQYEVVIQVPVDISRMAIGYHQEELCEAADFVHMVGYDLRGWWNNFADVHSPLAPRPNDLVMESFEHVNVGEGVQDWLEKGCPPEKVTLGVALFGRTYLLDDPLDNTIGAVTIGAGDPGPYSNEPGYLGYCEFCQNLTSSEWMKKWDDVGLCPYAYTETTWIGYEDERSLQEKINYVKRKGLGGLYAFSLDLDDYRGACGEPFPLTRYLSKYHDETKIKDWHIFVSTTESREINATGMD</sequence>
<evidence type="ECO:0000259" key="15">
    <source>
        <dbReference type="PROSITE" id="PS50940"/>
    </source>
</evidence>
<dbReference type="FunFam" id="3.20.20.80:FF:000144">
    <property type="entry name" value="Chitinase"/>
    <property type="match status" value="5"/>
</dbReference>
<dbReference type="SUPFAM" id="SSF54556">
    <property type="entry name" value="Chitinase insertion domain"/>
    <property type="match status" value="5"/>
</dbReference>
<dbReference type="InterPro" id="IPR001579">
    <property type="entry name" value="Glyco_hydro_18_chit_AS"/>
</dbReference>
<proteinExistence type="inferred from homology"/>
<evidence type="ECO:0000256" key="4">
    <source>
        <dbReference type="ARBA" id="ARBA00022669"/>
    </source>
</evidence>
<keyword evidence="10 12" id="KW-0326">Glycosidase</keyword>
<dbReference type="InterPro" id="IPR029070">
    <property type="entry name" value="Chitinase_insertion_sf"/>
</dbReference>
<evidence type="ECO:0000256" key="5">
    <source>
        <dbReference type="ARBA" id="ARBA00022729"/>
    </source>
</evidence>
<dbReference type="FunFam" id="3.10.50.10:FF:000004">
    <property type="entry name" value="Chitinase 5"/>
    <property type="match status" value="4"/>
</dbReference>
<feature type="signal peptide" evidence="14">
    <location>
        <begin position="1"/>
        <end position="35"/>
    </location>
</feature>
<dbReference type="GO" id="GO:0008061">
    <property type="term" value="F:chitin binding"/>
    <property type="evidence" value="ECO:0007669"/>
    <property type="project" value="UniProtKB-KW"/>
</dbReference>
<reference evidence="17" key="2">
    <citation type="submission" date="2020-05" db="UniProtKB">
        <authorList>
            <consortium name="EnsemblMetazoa"/>
        </authorList>
    </citation>
    <scope>IDENTIFICATION</scope>
    <source>
        <strain evidence="17">ACHKN1017</strain>
    </source>
</reference>
<evidence type="ECO:0000256" key="12">
    <source>
        <dbReference type="RuleBase" id="RU000489"/>
    </source>
</evidence>
<comment type="catalytic activity">
    <reaction evidence="1">
        <text>Random endo-hydrolysis of N-acetyl-beta-D-glucosaminide (1-&gt;4)-beta-linkages in chitin and chitodextrins.</text>
        <dbReference type="EC" id="3.2.1.14"/>
    </reaction>
</comment>
<feature type="domain" description="GH18" evidence="16">
    <location>
        <begin position="1002"/>
        <end position="1366"/>
    </location>
</feature>
<feature type="chain" id="PRO_5008124678" description="chitinase" evidence="14">
    <location>
        <begin position="36"/>
        <end position="2170"/>
    </location>
</feature>
<dbReference type="Gene3D" id="2.170.140.10">
    <property type="entry name" value="Chitin binding domain"/>
    <property type="match status" value="1"/>
</dbReference>
<dbReference type="SUPFAM" id="SSF57625">
    <property type="entry name" value="Invertebrate chitin-binding proteins"/>
    <property type="match status" value="1"/>
</dbReference>
<feature type="compositionally biased region" description="Low complexity" evidence="13">
    <location>
        <begin position="444"/>
        <end position="481"/>
    </location>
</feature>
<evidence type="ECO:0000256" key="10">
    <source>
        <dbReference type="ARBA" id="ARBA00023295"/>
    </source>
</evidence>
<keyword evidence="8" id="KW-1015">Disulfide bond</keyword>
<dbReference type="Pfam" id="PF00704">
    <property type="entry name" value="Glyco_hydro_18"/>
    <property type="match status" value="5"/>
</dbReference>
<evidence type="ECO:0000313" key="17">
    <source>
        <dbReference type="EnsemblMetazoa" id="ACHR001369-PA"/>
    </source>
</evidence>
<feature type="compositionally biased region" description="Polar residues" evidence="13">
    <location>
        <begin position="431"/>
        <end position="443"/>
    </location>
</feature>
<evidence type="ECO:0000256" key="8">
    <source>
        <dbReference type="ARBA" id="ARBA00023157"/>
    </source>
</evidence>
<dbReference type="GO" id="GO:0000272">
    <property type="term" value="P:polysaccharide catabolic process"/>
    <property type="evidence" value="ECO:0007669"/>
    <property type="project" value="UniProtKB-KW"/>
</dbReference>
<keyword evidence="6 12" id="KW-0378">Hydrolase</keyword>
<evidence type="ECO:0000313" key="18">
    <source>
        <dbReference type="Proteomes" id="UP000075881"/>
    </source>
</evidence>
<feature type="domain" description="GH18" evidence="16">
    <location>
        <begin position="38"/>
        <end position="413"/>
    </location>
</feature>
<evidence type="ECO:0000256" key="7">
    <source>
        <dbReference type="ARBA" id="ARBA00023024"/>
    </source>
</evidence>
<keyword evidence="5 14" id="KW-0732">Signal</keyword>
<dbReference type="InterPro" id="IPR050314">
    <property type="entry name" value="Glycosyl_Hydrlase_18"/>
</dbReference>
<keyword evidence="18" id="KW-1185">Reference proteome</keyword>
<feature type="region of interest" description="Disordered" evidence="13">
    <location>
        <begin position="418"/>
        <end position="512"/>
    </location>
</feature>